<dbReference type="RefSeq" id="WP_211042154.1">
    <property type="nucleotide sequence ID" value="NZ_JAELVF020000001.1"/>
</dbReference>
<dbReference type="SUPFAM" id="SSF56601">
    <property type="entry name" value="beta-lactamase/transpeptidase-like"/>
    <property type="match status" value="1"/>
</dbReference>
<dbReference type="Pfam" id="PF00144">
    <property type="entry name" value="Beta-lactamase"/>
    <property type="match status" value="1"/>
</dbReference>
<evidence type="ECO:0000256" key="1">
    <source>
        <dbReference type="SAM" id="MobiDB-lite"/>
    </source>
</evidence>
<dbReference type="EMBL" id="JAELVF020000001">
    <property type="protein sequence ID" value="MBU7598347.1"/>
    <property type="molecule type" value="Genomic_DNA"/>
</dbReference>
<gene>
    <name evidence="3" type="ORF">JGS22_012150</name>
</gene>
<dbReference type="InterPro" id="IPR050491">
    <property type="entry name" value="AmpC-like"/>
</dbReference>
<name>A0A949JF76_9ACTN</name>
<dbReference type="AlphaFoldDB" id="A0A949JF76"/>
<keyword evidence="4" id="KW-1185">Reference proteome</keyword>
<evidence type="ECO:0000313" key="4">
    <source>
        <dbReference type="Proteomes" id="UP000694501"/>
    </source>
</evidence>
<evidence type="ECO:0000259" key="2">
    <source>
        <dbReference type="Pfam" id="PF00144"/>
    </source>
</evidence>
<protein>
    <submittedName>
        <fullName evidence="3">Beta-lactamase family protein</fullName>
    </submittedName>
</protein>
<evidence type="ECO:0000313" key="3">
    <source>
        <dbReference type="EMBL" id="MBU7598347.1"/>
    </source>
</evidence>
<reference evidence="3" key="1">
    <citation type="submission" date="2021-06" db="EMBL/GenBank/DDBJ databases">
        <title>Sequencing of actinobacteria type strains.</title>
        <authorList>
            <person name="Nguyen G.-S."/>
            <person name="Wentzel A."/>
        </authorList>
    </citation>
    <scope>NUCLEOTIDE SEQUENCE</scope>
    <source>
        <strain evidence="3">P38-E01</strain>
    </source>
</reference>
<dbReference type="PANTHER" id="PTHR46825:SF9">
    <property type="entry name" value="BETA-LACTAMASE-RELATED DOMAIN-CONTAINING PROTEIN"/>
    <property type="match status" value="1"/>
</dbReference>
<feature type="compositionally biased region" description="Pro residues" evidence="1">
    <location>
        <begin position="200"/>
        <end position="211"/>
    </location>
</feature>
<feature type="domain" description="Beta-lactamase-related" evidence="2">
    <location>
        <begin position="12"/>
        <end position="339"/>
    </location>
</feature>
<proteinExistence type="predicted"/>
<dbReference type="Proteomes" id="UP000694501">
    <property type="component" value="Unassembled WGS sequence"/>
</dbReference>
<comment type="caution">
    <text evidence="3">The sequence shown here is derived from an EMBL/GenBank/DDBJ whole genome shotgun (WGS) entry which is preliminary data.</text>
</comment>
<dbReference type="PANTHER" id="PTHR46825">
    <property type="entry name" value="D-ALANYL-D-ALANINE-CARBOXYPEPTIDASE/ENDOPEPTIDASE AMPH"/>
    <property type="match status" value="1"/>
</dbReference>
<accession>A0A949JF76</accession>
<dbReference type="InterPro" id="IPR001466">
    <property type="entry name" value="Beta-lactam-related"/>
</dbReference>
<feature type="region of interest" description="Disordered" evidence="1">
    <location>
        <begin position="195"/>
        <end position="217"/>
    </location>
</feature>
<organism evidence="3 4">
    <name type="scientific">Streptomyces tardus</name>
    <dbReference type="NCBI Taxonomy" id="2780544"/>
    <lineage>
        <taxon>Bacteria</taxon>
        <taxon>Bacillati</taxon>
        <taxon>Actinomycetota</taxon>
        <taxon>Actinomycetes</taxon>
        <taxon>Kitasatosporales</taxon>
        <taxon>Streptomycetaceae</taxon>
        <taxon>Streptomyces</taxon>
    </lineage>
</organism>
<sequence>MADARNEPSGLDAHCARILTEHGCASLSLAVARGDELVLTRAYGFADTAARRPATPETVYGLASVTKAFTATAVQLAAFDGSLDLDVPVPAGFAQGDADTDAEAPALPTARQLLRHRGGFPTYYDFHYDARRDPGPLPIECDRYRALRRRPGAEFEYSNLGYRELGRLLETATGRSLGDLLHERIAEPLGLTGFRFGPTPGSPAPGSPTPDRPAADGVAGRYTVDGRAYGSCHTNHPAATAAWATAGDVALFARNASSLLGSAAADAHDDALPINDRLGYGLGRVVSHGPGPVVHSHGGGMGGVAAMMVDVPEHELSVAVLTNSTGKAARDAVLDLLMAHLVPGFDRELVSPVTEFERPMALAEGAWAGAIDTVEGSVALSATMTAGQQVRLRLGDLPPVTVPATATNRCDLRAVAPLQLPTVDARLNSPSLGLELQLCDGDLTGRAVAYKNGDREGHLGSFLPHACTLGPA</sequence>
<dbReference type="Gene3D" id="3.40.710.10">
    <property type="entry name" value="DD-peptidase/beta-lactamase superfamily"/>
    <property type="match status" value="1"/>
</dbReference>
<dbReference type="InterPro" id="IPR012338">
    <property type="entry name" value="Beta-lactam/transpept-like"/>
</dbReference>